<keyword evidence="5" id="KW-1133">Transmembrane helix</keyword>
<evidence type="ECO:0000256" key="4">
    <source>
        <dbReference type="ARBA" id="ARBA00022692"/>
    </source>
</evidence>
<keyword evidence="3" id="KW-1003">Cell membrane</keyword>
<evidence type="ECO:0000256" key="5">
    <source>
        <dbReference type="ARBA" id="ARBA00022989"/>
    </source>
</evidence>
<keyword evidence="6" id="KW-0472">Membrane</keyword>
<dbReference type="STRING" id="375.BKD09_RS17010"/>
<protein>
    <submittedName>
        <fullName evidence="7">Multisubunit Na+/H+ antiporter subunit MnhE</fullName>
    </submittedName>
</protein>
<evidence type="ECO:0000256" key="2">
    <source>
        <dbReference type="ARBA" id="ARBA00006228"/>
    </source>
</evidence>
<dbReference type="AlphaFoldDB" id="A0A0A3XLU1"/>
<dbReference type="PANTHER" id="PTHR34584">
    <property type="entry name" value="NA(+)/H(+) ANTIPORTER SUBUNIT E1"/>
    <property type="match status" value="1"/>
</dbReference>
<evidence type="ECO:0000256" key="6">
    <source>
        <dbReference type="ARBA" id="ARBA00023136"/>
    </source>
</evidence>
<evidence type="ECO:0000256" key="1">
    <source>
        <dbReference type="ARBA" id="ARBA00004651"/>
    </source>
</evidence>
<comment type="similarity">
    <text evidence="2">Belongs to the CPA3 antiporters (TC 2.A.63) subunit E family.</text>
</comment>
<dbReference type="PANTHER" id="PTHR34584:SF1">
    <property type="entry name" value="NA(+)_H(+) ANTIPORTER SUBUNIT E1"/>
    <property type="match status" value="1"/>
</dbReference>
<evidence type="ECO:0000313" key="7">
    <source>
        <dbReference type="EMBL" id="KGT75367.1"/>
    </source>
</evidence>
<comment type="subcellular location">
    <subcellularLocation>
        <location evidence="1">Cell membrane</location>
        <topology evidence="1">Multi-pass membrane protein</topology>
    </subcellularLocation>
</comment>
<comment type="caution">
    <text evidence="7">The sequence shown here is derived from an EMBL/GenBank/DDBJ whole genome shotgun (WGS) entry which is preliminary data.</text>
</comment>
<dbReference type="GO" id="GO:0005886">
    <property type="term" value="C:plasma membrane"/>
    <property type="evidence" value="ECO:0007669"/>
    <property type="project" value="UniProtKB-SubCell"/>
</dbReference>
<sequence length="173" mass="18631">MTGSSGDRYRRAVVAVGGSWRTATFRAAFFLCLWLVLAGANPSDIPAAAAAIAAATWTSLHLLEPSRSRRSIPAMVRLALLFLYQSVVAGVDVARRALDPRLPLRPGFVFYPTGLSRGMQRNVFTTLTSLLPGTVPTGEESGQLVYHCLDVEQPVVAELAAEEAALVRALYND</sequence>
<dbReference type="GO" id="GO:0008324">
    <property type="term" value="F:monoatomic cation transmembrane transporter activity"/>
    <property type="evidence" value="ECO:0007669"/>
    <property type="project" value="InterPro"/>
</dbReference>
<dbReference type="Pfam" id="PF01899">
    <property type="entry name" value="MNHE"/>
    <property type="match status" value="1"/>
</dbReference>
<reference evidence="7 8" key="1">
    <citation type="submission" date="2014-09" db="EMBL/GenBank/DDBJ databases">
        <title>Draft genome of Bradyrhizobium japonicum Is-34.</title>
        <authorList>
            <person name="Tsurumaru H."/>
            <person name="Yamakawa T."/>
            <person name="Hashimoto S."/>
            <person name="Okizaki K."/>
            <person name="Kanesaki Y."/>
            <person name="Yoshikawa H."/>
            <person name="Yajima S."/>
        </authorList>
    </citation>
    <scope>NUCLEOTIDE SEQUENCE [LARGE SCALE GENOMIC DNA]</scope>
    <source>
        <strain evidence="7 8">Is-34</strain>
    </source>
</reference>
<proteinExistence type="inferred from homology"/>
<name>A0A0A3XLU1_BRAJP</name>
<evidence type="ECO:0000256" key="3">
    <source>
        <dbReference type="ARBA" id="ARBA00022475"/>
    </source>
</evidence>
<organism evidence="7 8">
    <name type="scientific">Bradyrhizobium japonicum</name>
    <dbReference type="NCBI Taxonomy" id="375"/>
    <lineage>
        <taxon>Bacteria</taxon>
        <taxon>Pseudomonadati</taxon>
        <taxon>Pseudomonadota</taxon>
        <taxon>Alphaproteobacteria</taxon>
        <taxon>Hyphomicrobiales</taxon>
        <taxon>Nitrobacteraceae</taxon>
        <taxon>Bradyrhizobium</taxon>
    </lineage>
</organism>
<gene>
    <name evidence="7" type="ORF">MA20_33335</name>
</gene>
<keyword evidence="4" id="KW-0812">Transmembrane</keyword>
<accession>A0A0A3XLU1</accession>
<dbReference type="EMBL" id="JRPN01000025">
    <property type="protein sequence ID" value="KGT75367.1"/>
    <property type="molecule type" value="Genomic_DNA"/>
</dbReference>
<dbReference type="InterPro" id="IPR002758">
    <property type="entry name" value="Cation_antiport_E"/>
</dbReference>
<evidence type="ECO:0000313" key="8">
    <source>
        <dbReference type="Proteomes" id="UP000030377"/>
    </source>
</evidence>
<dbReference type="Proteomes" id="UP000030377">
    <property type="component" value="Unassembled WGS sequence"/>
</dbReference>